<proteinExistence type="predicted"/>
<feature type="compositionally biased region" description="Polar residues" evidence="1">
    <location>
        <begin position="67"/>
        <end position="83"/>
    </location>
</feature>
<gene>
    <name evidence="2" type="ORF">OEZ85_008723</name>
</gene>
<accession>A0ABY8TND1</accession>
<dbReference type="Proteomes" id="UP001244341">
    <property type="component" value="Chromosome 1b"/>
</dbReference>
<feature type="region of interest" description="Disordered" evidence="1">
    <location>
        <begin position="66"/>
        <end position="88"/>
    </location>
</feature>
<dbReference type="EMBL" id="CP126208">
    <property type="protein sequence ID" value="WIA09316.1"/>
    <property type="molecule type" value="Genomic_DNA"/>
</dbReference>
<name>A0ABY8TND1_TETOB</name>
<sequence length="142" mass="14414">MAAVLDTWQVLGAPAAHKAAAASAEQQPGHQQQSPAVCMPLWQQLQPGKANSIAAYTGIPVRVTAADPSSSRSMPGTNQQQQHAPAVTCSADLDWQGSAAEARLVAGLGLTQAVERALAQMEKDAAGPAAAAAVPASGRAVR</sequence>
<keyword evidence="3" id="KW-1185">Reference proteome</keyword>
<evidence type="ECO:0000256" key="1">
    <source>
        <dbReference type="SAM" id="MobiDB-lite"/>
    </source>
</evidence>
<evidence type="ECO:0000313" key="3">
    <source>
        <dbReference type="Proteomes" id="UP001244341"/>
    </source>
</evidence>
<protein>
    <submittedName>
        <fullName evidence="2">Uncharacterized protein</fullName>
    </submittedName>
</protein>
<evidence type="ECO:0000313" key="2">
    <source>
        <dbReference type="EMBL" id="WIA09316.1"/>
    </source>
</evidence>
<organism evidence="2 3">
    <name type="scientific">Tetradesmus obliquus</name>
    <name type="common">Green alga</name>
    <name type="synonym">Acutodesmus obliquus</name>
    <dbReference type="NCBI Taxonomy" id="3088"/>
    <lineage>
        <taxon>Eukaryota</taxon>
        <taxon>Viridiplantae</taxon>
        <taxon>Chlorophyta</taxon>
        <taxon>core chlorophytes</taxon>
        <taxon>Chlorophyceae</taxon>
        <taxon>CS clade</taxon>
        <taxon>Sphaeropleales</taxon>
        <taxon>Scenedesmaceae</taxon>
        <taxon>Tetradesmus</taxon>
    </lineage>
</organism>
<reference evidence="2 3" key="1">
    <citation type="submission" date="2023-05" db="EMBL/GenBank/DDBJ databases">
        <title>A 100% complete, gapless, phased diploid assembly of the Scenedesmus obliquus UTEX 3031 genome.</title>
        <authorList>
            <person name="Biondi T.C."/>
            <person name="Hanschen E.R."/>
            <person name="Kwon T."/>
            <person name="Eng W."/>
            <person name="Kruse C.P.S."/>
            <person name="Koehler S.I."/>
            <person name="Kunde Y."/>
            <person name="Gleasner C.D."/>
            <person name="You Mak K.T."/>
            <person name="Polle J."/>
            <person name="Hovde B.T."/>
            <person name="Starkenburg S.R."/>
        </authorList>
    </citation>
    <scope>NUCLEOTIDE SEQUENCE [LARGE SCALE GENOMIC DNA]</scope>
    <source>
        <strain evidence="2 3">DOE0152z</strain>
    </source>
</reference>